<feature type="transmembrane region" description="Helical" evidence="1">
    <location>
        <begin position="12"/>
        <end position="42"/>
    </location>
</feature>
<evidence type="ECO:0008006" key="4">
    <source>
        <dbReference type="Google" id="ProtNLM"/>
    </source>
</evidence>
<dbReference type="AlphaFoldDB" id="A0A4U1BY01"/>
<dbReference type="InterPro" id="IPR011990">
    <property type="entry name" value="TPR-like_helical_dom_sf"/>
</dbReference>
<accession>A0A4U1BY01</accession>
<keyword evidence="1" id="KW-0472">Membrane</keyword>
<dbReference type="Gene3D" id="1.25.40.10">
    <property type="entry name" value="Tetratricopeptide repeat domain"/>
    <property type="match status" value="1"/>
</dbReference>
<dbReference type="EMBL" id="SWBO01000011">
    <property type="protein sequence ID" value="TKB97444.1"/>
    <property type="molecule type" value="Genomic_DNA"/>
</dbReference>
<evidence type="ECO:0000313" key="3">
    <source>
        <dbReference type="Proteomes" id="UP000310477"/>
    </source>
</evidence>
<organism evidence="2 3">
    <name type="scientific">Pedobacter cryotolerans</name>
    <dbReference type="NCBI Taxonomy" id="2571270"/>
    <lineage>
        <taxon>Bacteria</taxon>
        <taxon>Pseudomonadati</taxon>
        <taxon>Bacteroidota</taxon>
        <taxon>Sphingobacteriia</taxon>
        <taxon>Sphingobacteriales</taxon>
        <taxon>Sphingobacteriaceae</taxon>
        <taxon>Pedobacter</taxon>
    </lineage>
</organism>
<reference evidence="2 3" key="1">
    <citation type="submission" date="2019-04" db="EMBL/GenBank/DDBJ databases">
        <title>Pedobacter sp. AR-2-6 sp. nov., isolated from Arctic soil.</title>
        <authorList>
            <person name="Dahal R.H."/>
            <person name="Kim D.-U."/>
        </authorList>
    </citation>
    <scope>NUCLEOTIDE SEQUENCE [LARGE SCALE GENOMIC DNA]</scope>
    <source>
        <strain evidence="2 3">AR-2-6</strain>
    </source>
</reference>
<keyword evidence="3" id="KW-1185">Reference proteome</keyword>
<evidence type="ECO:0000313" key="2">
    <source>
        <dbReference type="EMBL" id="TKB97444.1"/>
    </source>
</evidence>
<proteinExistence type="predicted"/>
<dbReference type="OrthoDB" id="1432556at2"/>
<sequence>MYSNKGRYALAGLFVLCTVICVYIAQYQLASVSFFLFAFIWWSHIKHSSVLLASKYFKNAEYERADKILEEVENPERLAKNRRGYYEFMKANIALQREDYEVAEFHFQLASRYPLGGKNDTAFVLIHLANLALRKKDKNRALTYAEKAKSLATTSRATEIIKIIEKEANAIADIQDE</sequence>
<evidence type="ECO:0000256" key="1">
    <source>
        <dbReference type="SAM" id="Phobius"/>
    </source>
</evidence>
<dbReference type="RefSeq" id="WP_136878071.1">
    <property type="nucleotide sequence ID" value="NZ_SWBO01000011.1"/>
</dbReference>
<dbReference type="Proteomes" id="UP000310477">
    <property type="component" value="Unassembled WGS sequence"/>
</dbReference>
<protein>
    <recommendedName>
        <fullName evidence="4">Tetratricopeptide repeat protein</fullName>
    </recommendedName>
</protein>
<gene>
    <name evidence="2" type="ORF">FA045_15900</name>
</gene>
<name>A0A4U1BY01_9SPHI</name>
<keyword evidence="1" id="KW-0812">Transmembrane</keyword>
<keyword evidence="1" id="KW-1133">Transmembrane helix</keyword>
<comment type="caution">
    <text evidence="2">The sequence shown here is derived from an EMBL/GenBank/DDBJ whole genome shotgun (WGS) entry which is preliminary data.</text>
</comment>